<dbReference type="RefSeq" id="WP_314774813.1">
    <property type="nucleotide sequence ID" value="NZ_CAUUNA010000011.1"/>
</dbReference>
<proteinExistence type="predicted"/>
<dbReference type="AlphaFoldDB" id="A0A930YRV1"/>
<accession>A0A930YRV1</accession>
<reference evidence="2" key="1">
    <citation type="submission" date="2020-04" db="EMBL/GenBank/DDBJ databases">
        <title>Deep metagenomics examines the oral microbiome during advanced dental caries in children, revealing novel taxa and co-occurrences with host molecules.</title>
        <authorList>
            <person name="Baker J.L."/>
            <person name="Morton J.T."/>
            <person name="Dinis M."/>
            <person name="Alvarez R."/>
            <person name="Tran N.C."/>
            <person name="Knight R."/>
            <person name="Edlund A."/>
        </authorList>
    </citation>
    <scope>NUCLEOTIDE SEQUENCE</scope>
    <source>
        <strain evidence="2">JCVI_38_bin.5</strain>
    </source>
</reference>
<gene>
    <name evidence="2" type="ORF">HXK26_01375</name>
</gene>
<evidence type="ECO:0000313" key="2">
    <source>
        <dbReference type="EMBL" id="MBF4807336.1"/>
    </source>
</evidence>
<organism evidence="2 3">
    <name type="scientific">Lancefieldella rimae</name>
    <dbReference type="NCBI Taxonomy" id="1383"/>
    <lineage>
        <taxon>Bacteria</taxon>
        <taxon>Bacillati</taxon>
        <taxon>Actinomycetota</taxon>
        <taxon>Coriobacteriia</taxon>
        <taxon>Coriobacteriales</taxon>
        <taxon>Atopobiaceae</taxon>
        <taxon>Lancefieldella</taxon>
    </lineage>
</organism>
<name>A0A930YRV1_9ACTN</name>
<dbReference type="Proteomes" id="UP000698335">
    <property type="component" value="Unassembled WGS sequence"/>
</dbReference>
<feature type="region of interest" description="Disordered" evidence="1">
    <location>
        <begin position="37"/>
        <end position="58"/>
    </location>
</feature>
<comment type="caution">
    <text evidence="2">The sequence shown here is derived from an EMBL/GenBank/DDBJ whole genome shotgun (WGS) entry which is preliminary data.</text>
</comment>
<protein>
    <submittedName>
        <fullName evidence="2">Uncharacterized protein</fullName>
    </submittedName>
</protein>
<sequence length="160" mass="17738">MMFMKKHSVAILVIACLAFTTLGLLLLPKTATQLTSESEKSEQGVAGQPGEKTQRPVDISKDKQVSEYLHKKLISNPQQTWESAKSFQEVGEELLRSYEERGDSIPIFSGYLDVLGNVWSCIFQGSGWVDICLISDEGSSRKVAVCHVTTQEIQEIASQE</sequence>
<evidence type="ECO:0000256" key="1">
    <source>
        <dbReference type="SAM" id="MobiDB-lite"/>
    </source>
</evidence>
<dbReference type="EMBL" id="JABZGW010000030">
    <property type="protein sequence ID" value="MBF4807336.1"/>
    <property type="molecule type" value="Genomic_DNA"/>
</dbReference>
<evidence type="ECO:0000313" key="3">
    <source>
        <dbReference type="Proteomes" id="UP000698335"/>
    </source>
</evidence>